<dbReference type="Proteomes" id="UP001150924">
    <property type="component" value="Unassembled WGS sequence"/>
</dbReference>
<dbReference type="EMBL" id="JAPNKE010000002">
    <property type="protein sequence ID" value="MCY1004536.1"/>
    <property type="molecule type" value="Genomic_DNA"/>
</dbReference>
<gene>
    <name evidence="2" type="ORF">OV079_02915</name>
</gene>
<name>A0A9X3EPS9_9BACT</name>
<proteinExistence type="predicted"/>
<accession>A0A9X3EPS9</accession>
<dbReference type="InterPro" id="IPR039448">
    <property type="entry name" value="Beta_helix"/>
</dbReference>
<comment type="caution">
    <text evidence="2">The sequence shown here is derived from an EMBL/GenBank/DDBJ whole genome shotgun (WGS) entry which is preliminary data.</text>
</comment>
<evidence type="ECO:0000259" key="1">
    <source>
        <dbReference type="Pfam" id="PF13229"/>
    </source>
</evidence>
<protein>
    <submittedName>
        <fullName evidence="2">Right-handed parallel beta-helix repeat-containing protein</fullName>
    </submittedName>
</protein>
<dbReference type="RefSeq" id="WP_267778439.1">
    <property type="nucleotide sequence ID" value="NZ_JAPNKE010000002.1"/>
</dbReference>
<sequence>MCTDTTVRGNRFQTVNNNGGKRLAWGGVQIGFGCERVLVEDNWIEGGSGYGITFGTGTAGDEVPGDLDIFDPVGRFVLVAADDALYHSKASLRETAEPRGGGPLVDVGYGTYCRDVRILRNTITGMGSSGISVIGFHAAPEEEFEAYDTMETPDVEIADNVIRGNCAYPFDGPPSPDHVDYAAVGGIVLADSDNLRIHDNAILGNGAEETLYPICGIYLMHGENVAVENNRVTGNGKRPTTDTPFLGHRFGIGLMLVGRRLGGLPDAPMIEGDARMPAARVRGNVVHHPMGKALQLHGIGPMFVEGNVFVAKARGVPVVDDSTGRCVDIHNLGQSPELIDSASIPGDLGFLPTPPLLWDPAEPLPVDPMFADGRVLFTGNQVRYSPEGAETGGIQCVNRFQSYGDVAVLDNQFFVDFPPETSGSIDNDTTVVAWSTRTANNRWVDPAVAEPYYTVASATTAARMNITALNQATRCIHVMISGVLPAIAGNPVDYNQTLTACDDEEEEPVPLAPP</sequence>
<keyword evidence="3" id="KW-1185">Reference proteome</keyword>
<dbReference type="SUPFAM" id="SSF51126">
    <property type="entry name" value="Pectin lyase-like"/>
    <property type="match status" value="1"/>
</dbReference>
<evidence type="ECO:0000313" key="3">
    <source>
        <dbReference type="Proteomes" id="UP001150924"/>
    </source>
</evidence>
<dbReference type="InterPro" id="IPR012334">
    <property type="entry name" value="Pectin_lyas_fold"/>
</dbReference>
<organism evidence="2 3">
    <name type="scientific">Nannocystis pusilla</name>
    <dbReference type="NCBI Taxonomy" id="889268"/>
    <lineage>
        <taxon>Bacteria</taxon>
        <taxon>Pseudomonadati</taxon>
        <taxon>Myxococcota</taxon>
        <taxon>Polyangia</taxon>
        <taxon>Nannocystales</taxon>
        <taxon>Nannocystaceae</taxon>
        <taxon>Nannocystis</taxon>
    </lineage>
</organism>
<dbReference type="InterPro" id="IPR011050">
    <property type="entry name" value="Pectin_lyase_fold/virulence"/>
</dbReference>
<dbReference type="Gene3D" id="2.160.20.10">
    <property type="entry name" value="Single-stranded right-handed beta-helix, Pectin lyase-like"/>
    <property type="match status" value="1"/>
</dbReference>
<dbReference type="Pfam" id="PF13229">
    <property type="entry name" value="Beta_helix"/>
    <property type="match status" value="1"/>
</dbReference>
<dbReference type="AlphaFoldDB" id="A0A9X3EPS9"/>
<feature type="domain" description="Right handed beta helix" evidence="1">
    <location>
        <begin position="120"/>
        <end position="236"/>
    </location>
</feature>
<reference evidence="2" key="1">
    <citation type="submission" date="2022-11" db="EMBL/GenBank/DDBJ databases">
        <title>Minimal conservation of predation-associated metabolite biosynthetic gene clusters underscores biosynthetic potential of Myxococcota including descriptions for ten novel species: Archangium lansinium sp. nov., Myxococcus landrumus sp. nov., Nannocystis bai.</title>
        <authorList>
            <person name="Ahearne A."/>
            <person name="Stevens C."/>
            <person name="Phillips K."/>
        </authorList>
    </citation>
    <scope>NUCLEOTIDE SEQUENCE</scope>
    <source>
        <strain evidence="2">Na p29</strain>
    </source>
</reference>
<dbReference type="InterPro" id="IPR006626">
    <property type="entry name" value="PbH1"/>
</dbReference>
<dbReference type="SMART" id="SM00710">
    <property type="entry name" value="PbH1"/>
    <property type="match status" value="8"/>
</dbReference>
<evidence type="ECO:0000313" key="2">
    <source>
        <dbReference type="EMBL" id="MCY1004536.1"/>
    </source>
</evidence>